<feature type="domain" description="Mitochondrial splicing suppressor 51-like C-terminal" evidence="2">
    <location>
        <begin position="1"/>
        <end position="128"/>
    </location>
</feature>
<evidence type="ECO:0000259" key="2">
    <source>
        <dbReference type="Pfam" id="PF20179"/>
    </source>
</evidence>
<feature type="region of interest" description="Disordered" evidence="1">
    <location>
        <begin position="154"/>
        <end position="178"/>
    </location>
</feature>
<gene>
    <name evidence="3" type="ORF">HAKA00212_LOCUS12015</name>
</gene>
<dbReference type="PANTHER" id="PTHR28069:SF2">
    <property type="entry name" value="GH20023P"/>
    <property type="match status" value="1"/>
</dbReference>
<dbReference type="AlphaFoldDB" id="A0A6V1NGI3"/>
<dbReference type="EMBL" id="HBIU01025920">
    <property type="protein sequence ID" value="CAE0633302.1"/>
    <property type="molecule type" value="Transcribed_RNA"/>
</dbReference>
<dbReference type="InterPro" id="IPR046824">
    <property type="entry name" value="Mss51-like_C"/>
</dbReference>
<evidence type="ECO:0000313" key="3">
    <source>
        <dbReference type="EMBL" id="CAE0633302.1"/>
    </source>
</evidence>
<sequence length="178" mass="19390">MVGPSVPPSLSGTFSAVQLCNECQAAGCQIEMRYLTETYHGFMDSAIYQPPDLAVAFNAGLHHHLVDPEGETWRASLRRMAQARLRVGFTAYNAEECRVDAQTYEDAGAAPLTLGPVRNPFRSLRPHKEGFSAGYTYAWDACLFAAGDAGGGPAPLPGDNLESVKERSDENERLLVQR</sequence>
<protein>
    <recommendedName>
        <fullName evidence="2">Mitochondrial splicing suppressor 51-like C-terminal domain-containing protein</fullName>
    </recommendedName>
</protein>
<proteinExistence type="predicted"/>
<reference evidence="3" key="1">
    <citation type="submission" date="2021-01" db="EMBL/GenBank/DDBJ databases">
        <authorList>
            <person name="Corre E."/>
            <person name="Pelletier E."/>
            <person name="Niang G."/>
            <person name="Scheremetjew M."/>
            <person name="Finn R."/>
            <person name="Kale V."/>
            <person name="Holt S."/>
            <person name="Cochrane G."/>
            <person name="Meng A."/>
            <person name="Brown T."/>
            <person name="Cohen L."/>
        </authorList>
    </citation>
    <scope>NUCLEOTIDE SEQUENCE</scope>
    <source>
        <strain evidence="3">CCMP3107</strain>
    </source>
</reference>
<accession>A0A6V1NGI3</accession>
<name>A0A6V1NGI3_HETAK</name>
<dbReference type="Pfam" id="PF20179">
    <property type="entry name" value="MSS51_C"/>
    <property type="match status" value="1"/>
</dbReference>
<dbReference type="PANTHER" id="PTHR28069">
    <property type="entry name" value="GH20023P"/>
    <property type="match status" value="1"/>
</dbReference>
<organism evidence="3">
    <name type="scientific">Heterosigma akashiwo</name>
    <name type="common">Chromophytic alga</name>
    <name type="synonym">Heterosigma carterae</name>
    <dbReference type="NCBI Taxonomy" id="2829"/>
    <lineage>
        <taxon>Eukaryota</taxon>
        <taxon>Sar</taxon>
        <taxon>Stramenopiles</taxon>
        <taxon>Ochrophyta</taxon>
        <taxon>Raphidophyceae</taxon>
        <taxon>Chattonellales</taxon>
        <taxon>Chattonellaceae</taxon>
        <taxon>Heterosigma</taxon>
    </lineage>
</organism>
<feature type="compositionally biased region" description="Basic and acidic residues" evidence="1">
    <location>
        <begin position="162"/>
        <end position="178"/>
    </location>
</feature>
<evidence type="ECO:0000256" key="1">
    <source>
        <dbReference type="SAM" id="MobiDB-lite"/>
    </source>
</evidence>